<dbReference type="InterPro" id="IPR051268">
    <property type="entry name" value="Type-I_R_enzyme_R_subunit"/>
</dbReference>
<evidence type="ECO:0000256" key="1">
    <source>
        <dbReference type="ARBA" id="ARBA00022747"/>
    </source>
</evidence>
<comment type="caution">
    <text evidence="3">The sequence shown here is derived from an EMBL/GenBank/DDBJ whole genome shotgun (WGS) entry which is preliminary data.</text>
</comment>
<dbReference type="InterPro" id="IPR021810">
    <property type="entry name" value="T1RH-like_C"/>
</dbReference>
<accession>A0A554X3H6</accession>
<protein>
    <recommendedName>
        <fullName evidence="2">Type I restriction enzyme HindI endonuclease subunit-like C-terminal domain-containing protein</fullName>
    </recommendedName>
</protein>
<dbReference type="GO" id="GO:0009307">
    <property type="term" value="P:DNA restriction-modification system"/>
    <property type="evidence" value="ECO:0007669"/>
    <property type="project" value="UniProtKB-KW"/>
</dbReference>
<sequence length="332" mass="36551">MAVLQEKLEIVRDMFHGFDYRAGLDGSPQTRLAMMAGAIEWILDQQQQWAAQETTPEGKKAAHRRFADAVLALTKAYALAAASDEARAVREEVGFFQAIRAALVKSATGSGKTLQERELAIQQIVSRAVVSTEIVDILQAAGIKSPDISILSDEFLAEVEQMEKKNLALEALKKLLNDGIRSRSKANIVETRAFSERLQDAVARYHANAITTAEVLQALIQLAKDIRAARSRGEASGLSDEEIAFYDALAENESAVQVMGDAKLRVIAHELLMSLKENITVDWAHRESARARLRVLVKRILRKYGYPPDLQDAAVRTVLAQAEAWSAAWSAA</sequence>
<proteinExistence type="predicted"/>
<dbReference type="PANTHER" id="PTHR30195:SF15">
    <property type="entry name" value="TYPE I RESTRICTION ENZYME HINDI ENDONUCLEASE SUBUNIT"/>
    <property type="match status" value="1"/>
</dbReference>
<name>A0A554X3H6_9BURK</name>
<keyword evidence="4" id="KW-1185">Reference proteome</keyword>
<dbReference type="EMBL" id="VJOL01000014">
    <property type="protein sequence ID" value="TSE30353.1"/>
    <property type="molecule type" value="Genomic_DNA"/>
</dbReference>
<dbReference type="PANTHER" id="PTHR30195">
    <property type="entry name" value="TYPE I SITE-SPECIFIC DEOXYRIBONUCLEASE PROTEIN SUBUNIT M AND R"/>
    <property type="match status" value="1"/>
</dbReference>
<evidence type="ECO:0000313" key="4">
    <source>
        <dbReference type="Proteomes" id="UP000318542"/>
    </source>
</evidence>
<gene>
    <name evidence="3" type="ORF">Tther_01057</name>
</gene>
<keyword evidence="1" id="KW-0680">Restriction system</keyword>
<dbReference type="Proteomes" id="UP000318542">
    <property type="component" value="Unassembled WGS sequence"/>
</dbReference>
<dbReference type="AlphaFoldDB" id="A0A554X3H6"/>
<evidence type="ECO:0000259" key="2">
    <source>
        <dbReference type="Pfam" id="PF11867"/>
    </source>
</evidence>
<evidence type="ECO:0000313" key="3">
    <source>
        <dbReference type="EMBL" id="TSE30353.1"/>
    </source>
</evidence>
<reference evidence="3 4" key="1">
    <citation type="submission" date="2019-07" db="EMBL/GenBank/DDBJ databases">
        <title>Tepidimonas thermarum AA-1 draft genome.</title>
        <authorList>
            <person name="Da Costa M.S."/>
            <person name="Froufe H.J.C."/>
            <person name="Egas C."/>
            <person name="Albuquerque L."/>
        </authorList>
    </citation>
    <scope>NUCLEOTIDE SEQUENCE [LARGE SCALE GENOMIC DNA]</scope>
    <source>
        <strain evidence="3 4">AA-1</strain>
    </source>
</reference>
<organism evidence="3 4">
    <name type="scientific">Tepidimonas thermarum</name>
    <dbReference type="NCBI Taxonomy" id="335431"/>
    <lineage>
        <taxon>Bacteria</taxon>
        <taxon>Pseudomonadati</taxon>
        <taxon>Pseudomonadota</taxon>
        <taxon>Betaproteobacteria</taxon>
        <taxon>Burkholderiales</taxon>
        <taxon>Tepidimonas</taxon>
    </lineage>
</organism>
<feature type="domain" description="Type I restriction enzyme HindI endonuclease subunit-like C-terminal" evidence="2">
    <location>
        <begin position="2"/>
        <end position="325"/>
    </location>
</feature>
<dbReference type="Pfam" id="PF11867">
    <property type="entry name" value="T1RH-like_C"/>
    <property type="match status" value="1"/>
</dbReference>